<feature type="region of interest" description="Disordered" evidence="1">
    <location>
        <begin position="552"/>
        <end position="572"/>
    </location>
</feature>
<dbReference type="EMBL" id="JAPCXB010000153">
    <property type="protein sequence ID" value="KAJ1606026.1"/>
    <property type="molecule type" value="Genomic_DNA"/>
</dbReference>
<feature type="compositionally biased region" description="Basic and acidic residues" evidence="1">
    <location>
        <begin position="138"/>
        <end position="154"/>
    </location>
</feature>
<reference evidence="2" key="1">
    <citation type="submission" date="2022-10" db="EMBL/GenBank/DDBJ databases">
        <title>Adaptive evolution leads to modifications in subtelomeric GC content in a zoonotic Cryptosporidium species.</title>
        <authorList>
            <person name="Li J."/>
            <person name="Feng Y."/>
            <person name="Xiao L."/>
        </authorList>
    </citation>
    <scope>NUCLEOTIDE SEQUENCE</scope>
    <source>
        <strain evidence="2">25894</strain>
    </source>
</reference>
<feature type="non-terminal residue" evidence="2">
    <location>
        <position position="1"/>
    </location>
</feature>
<proteinExistence type="predicted"/>
<feature type="region of interest" description="Disordered" evidence="1">
    <location>
        <begin position="238"/>
        <end position="326"/>
    </location>
</feature>
<organism evidence="2 3">
    <name type="scientific">Cryptosporidium canis</name>
    <dbReference type="NCBI Taxonomy" id="195482"/>
    <lineage>
        <taxon>Eukaryota</taxon>
        <taxon>Sar</taxon>
        <taxon>Alveolata</taxon>
        <taxon>Apicomplexa</taxon>
        <taxon>Conoidasida</taxon>
        <taxon>Coccidia</taxon>
        <taxon>Eucoccidiorida</taxon>
        <taxon>Eimeriorina</taxon>
        <taxon>Cryptosporidiidae</taxon>
        <taxon>Cryptosporidium</taxon>
    </lineage>
</organism>
<feature type="region of interest" description="Disordered" evidence="1">
    <location>
        <begin position="344"/>
        <end position="370"/>
    </location>
</feature>
<feature type="compositionally biased region" description="Low complexity" evidence="1">
    <location>
        <begin position="311"/>
        <end position="326"/>
    </location>
</feature>
<comment type="caution">
    <text evidence="2">The sequence shown here is derived from an EMBL/GenBank/DDBJ whole genome shotgun (WGS) entry which is preliminary data.</text>
</comment>
<protein>
    <submittedName>
        <fullName evidence="2">Uncharacterized protein</fullName>
    </submittedName>
</protein>
<evidence type="ECO:0000256" key="1">
    <source>
        <dbReference type="SAM" id="MobiDB-lite"/>
    </source>
</evidence>
<accession>A0ABQ8P2Q8</accession>
<gene>
    <name evidence="2" type="ORF">OJ252_3313</name>
</gene>
<feature type="compositionally biased region" description="Basic and acidic residues" evidence="1">
    <location>
        <begin position="597"/>
        <end position="614"/>
    </location>
</feature>
<feature type="region of interest" description="Disordered" evidence="1">
    <location>
        <begin position="97"/>
        <end position="163"/>
    </location>
</feature>
<feature type="region of interest" description="Disordered" evidence="1">
    <location>
        <begin position="456"/>
        <end position="476"/>
    </location>
</feature>
<keyword evidence="3" id="KW-1185">Reference proteome</keyword>
<evidence type="ECO:0000313" key="2">
    <source>
        <dbReference type="EMBL" id="KAJ1606026.1"/>
    </source>
</evidence>
<dbReference type="Proteomes" id="UP001071777">
    <property type="component" value="Unassembled WGS sequence"/>
</dbReference>
<feature type="region of interest" description="Disordered" evidence="1">
    <location>
        <begin position="592"/>
        <end position="641"/>
    </location>
</feature>
<evidence type="ECO:0000313" key="3">
    <source>
        <dbReference type="Proteomes" id="UP001071777"/>
    </source>
</evidence>
<feature type="compositionally biased region" description="Basic and acidic residues" evidence="1">
    <location>
        <begin position="247"/>
        <end position="261"/>
    </location>
</feature>
<name>A0ABQ8P2Q8_9CRYT</name>
<sequence length="672" mass="72858">SSGFIGFRIKPLRLDFDHIQSGKVPRIIYSISGNGSNGLIYEYGGYEFGQAEIGLKEVVKHRYDMGEIRGEERLEINSSRFRLALDAESTSHCLRCDRRPGRESGQTLSGRGAGLRQTAGREGDLVSVLELGPQRAVPEAEAKEEGREHKERGPGTDQWVPGKHSDQGVLRLLGPGADWSEVPGGGHGVPEPSFDAGDPGQRLSLGDLCPVHAHHLEDQLYARDVQLTRARLCKVDTDRVQTSLQDWRPEGRRGVREESAARRTPGQPHGPQDPGSAEERRRPDGGAGAPIQEQVPFGAGVRSPERAGGDQLLQQQQHQQRPLQSQSLQGLAGLGLARELHAADQETGGRAPGPEQRRRVLSQRQRGDQHQVATLQVPGPVSLEWGLTGWTGCTEGLDCPKSLCDGHPAGRPARPEPPGLEVHQVPHRPGAEGVHLQAADHRGPVQQHPQLHPQVHLKPQADRPRPSQQHLRLPEVPGPQGVLLRPGPGAGLGPAGPLLLGHPRGGGRLPGLLLLGPVPQGLLGEEAAQSRQARDPLLAGLLGRMRANHPVPPQVRARRQQRQESPQLSEPGLTLCWMPWNRGRGVVHAGGGAVLRPRGEEGRASLPDRADGLHPQRQRPGGLHPHGSLRLGRQHPRHAGQHELPPCCGLWPSGHRPAPFLQGRQPLHHEPL</sequence>